<dbReference type="InterPro" id="IPR003953">
    <property type="entry name" value="FAD-dep_OxRdtase_2_FAD-bd"/>
</dbReference>
<keyword evidence="2" id="KW-0285">Flavoprotein</keyword>
<name>A0A286IFW9_9HYPH</name>
<feature type="domain" description="FAD-dependent oxidoreductase 2 FAD-binding" evidence="5">
    <location>
        <begin position="19"/>
        <end position="436"/>
    </location>
</feature>
<dbReference type="Pfam" id="PF00890">
    <property type="entry name" value="FAD_binding_2"/>
    <property type="match status" value="1"/>
</dbReference>
<evidence type="ECO:0000256" key="2">
    <source>
        <dbReference type="ARBA" id="ARBA00022630"/>
    </source>
</evidence>
<evidence type="ECO:0000256" key="1">
    <source>
        <dbReference type="ARBA" id="ARBA00001974"/>
    </source>
</evidence>
<reference evidence="7" key="1">
    <citation type="submission" date="2017-08" db="EMBL/GenBank/DDBJ databases">
        <authorList>
            <person name="Varghese N."/>
            <person name="Submissions S."/>
        </authorList>
    </citation>
    <scope>NUCLEOTIDE SEQUENCE [LARGE SCALE GENOMIC DNA]</scope>
    <source>
        <strain evidence="7">KCTC 23107</strain>
    </source>
</reference>
<dbReference type="EMBL" id="OCPC01000007">
    <property type="protein sequence ID" value="SOE18927.1"/>
    <property type="molecule type" value="Genomic_DNA"/>
</dbReference>
<evidence type="ECO:0000313" key="7">
    <source>
        <dbReference type="Proteomes" id="UP000219465"/>
    </source>
</evidence>
<dbReference type="PANTHER" id="PTHR43400">
    <property type="entry name" value="FUMARATE REDUCTASE"/>
    <property type="match status" value="1"/>
</dbReference>
<dbReference type="Gene3D" id="3.50.50.60">
    <property type="entry name" value="FAD/NAD(P)-binding domain"/>
    <property type="match status" value="1"/>
</dbReference>
<dbReference type="Proteomes" id="UP000219465">
    <property type="component" value="Unassembled WGS sequence"/>
</dbReference>
<evidence type="ECO:0000313" key="6">
    <source>
        <dbReference type="EMBL" id="SOE18927.1"/>
    </source>
</evidence>
<comment type="cofactor">
    <cofactor evidence="1">
        <name>FAD</name>
        <dbReference type="ChEBI" id="CHEBI:57692"/>
    </cofactor>
</comment>
<dbReference type="SUPFAM" id="SSF51905">
    <property type="entry name" value="FAD/NAD(P)-binding domain"/>
    <property type="match status" value="1"/>
</dbReference>
<keyword evidence="7" id="KW-1185">Reference proteome</keyword>
<evidence type="ECO:0000259" key="5">
    <source>
        <dbReference type="Pfam" id="PF00890"/>
    </source>
</evidence>
<dbReference type="InterPro" id="IPR036188">
    <property type="entry name" value="FAD/NAD-bd_sf"/>
</dbReference>
<sequence>MSGGRISRQTPDRIDAEADVVVIGAGACGLVAALRAKATGAEVMVLERDGSPSGSTSMSSGFVPAPATRFQRAIDVADDTPQRFEADIMAKSKGRSAPSLARLATQTIGPALEWLADTHGLEWIVLHDFLYPGHSRHRMHAVPEKTGAALEARLLAAVEAAEIPIVTEAHVTTLFAEAEDRITAVEITRPDGATEMLGCTALVLACNGFGGNAALVRQHIPEIADGLYYGHQGNTGDALVWGETLGARIEHLSGYQGHGSLAHPHGILISWALMMEGGIQVNADGVRFSNEHGGYSEQAVNVLKQPGGIAWNIYDARLHAFAKGFPDYREAMAAGAVKKAGDVRELGSVTGLSEAALDTTLGEVARYQSGQAADPFGREFTGKPALAAPLFAVKVTGALFHTQGGLMIDGEARVLREDGSPFANLFAGGGAACGVSGPDVSGYLSGNGLLTAVGFGFVAGDAAGKQASASLT</sequence>
<dbReference type="PRINTS" id="PR00411">
    <property type="entry name" value="PNDRDTASEI"/>
</dbReference>
<evidence type="ECO:0000256" key="3">
    <source>
        <dbReference type="ARBA" id="ARBA00022827"/>
    </source>
</evidence>
<dbReference type="AlphaFoldDB" id="A0A286IFW9"/>
<evidence type="ECO:0000256" key="4">
    <source>
        <dbReference type="ARBA" id="ARBA00023002"/>
    </source>
</evidence>
<accession>A0A286IFW9</accession>
<organism evidence="6 7">
    <name type="scientific">Hoeflea halophila</name>
    <dbReference type="NCBI Taxonomy" id="714899"/>
    <lineage>
        <taxon>Bacteria</taxon>
        <taxon>Pseudomonadati</taxon>
        <taxon>Pseudomonadota</taxon>
        <taxon>Alphaproteobacteria</taxon>
        <taxon>Hyphomicrobiales</taxon>
        <taxon>Rhizobiaceae</taxon>
        <taxon>Hoeflea</taxon>
    </lineage>
</organism>
<protein>
    <submittedName>
        <fullName evidence="6">Fumarate reductase flavoprotein subunit</fullName>
    </submittedName>
</protein>
<dbReference type="PANTHER" id="PTHR43400:SF7">
    <property type="entry name" value="FAD-DEPENDENT OXIDOREDUCTASE 2 FAD BINDING DOMAIN-CONTAINING PROTEIN"/>
    <property type="match status" value="1"/>
</dbReference>
<dbReference type="SUPFAM" id="SSF56425">
    <property type="entry name" value="Succinate dehydrogenase/fumarate reductase flavoprotein, catalytic domain"/>
    <property type="match status" value="1"/>
</dbReference>
<dbReference type="GO" id="GO:0016491">
    <property type="term" value="F:oxidoreductase activity"/>
    <property type="evidence" value="ECO:0007669"/>
    <property type="project" value="UniProtKB-KW"/>
</dbReference>
<proteinExistence type="predicted"/>
<dbReference type="InterPro" id="IPR050315">
    <property type="entry name" value="FAD-oxidoreductase_2"/>
</dbReference>
<dbReference type="InterPro" id="IPR027477">
    <property type="entry name" value="Succ_DH/fumarate_Rdtase_cat_sf"/>
</dbReference>
<dbReference type="Gene3D" id="3.90.700.10">
    <property type="entry name" value="Succinate dehydrogenase/fumarate reductase flavoprotein, catalytic domain"/>
    <property type="match status" value="1"/>
</dbReference>
<keyword evidence="4" id="KW-0560">Oxidoreductase</keyword>
<dbReference type="RefSeq" id="WP_244577969.1">
    <property type="nucleotide sequence ID" value="NZ_OCPC01000007.1"/>
</dbReference>
<gene>
    <name evidence="6" type="ORF">SAMN05877838_3874</name>
</gene>
<keyword evidence="3" id="KW-0274">FAD</keyword>